<dbReference type="AlphaFoldDB" id="A0A382RJL7"/>
<feature type="non-terminal residue" evidence="1">
    <location>
        <position position="1"/>
    </location>
</feature>
<feature type="non-terminal residue" evidence="1">
    <location>
        <position position="320"/>
    </location>
</feature>
<proteinExistence type="predicted"/>
<gene>
    <name evidence="1" type="ORF">METZ01_LOCUS350748</name>
</gene>
<reference evidence="1" key="1">
    <citation type="submission" date="2018-05" db="EMBL/GenBank/DDBJ databases">
        <authorList>
            <person name="Lanie J.A."/>
            <person name="Ng W.-L."/>
            <person name="Kazmierczak K.M."/>
            <person name="Andrzejewski T.M."/>
            <person name="Davidsen T.M."/>
            <person name="Wayne K.J."/>
            <person name="Tettelin H."/>
            <person name="Glass J.I."/>
            <person name="Rusch D."/>
            <person name="Podicherti R."/>
            <person name="Tsui H.-C.T."/>
            <person name="Winkler M.E."/>
        </authorList>
    </citation>
    <scope>NUCLEOTIDE SEQUENCE</scope>
</reference>
<evidence type="ECO:0000313" key="1">
    <source>
        <dbReference type="EMBL" id="SVC97894.1"/>
    </source>
</evidence>
<organism evidence="1">
    <name type="scientific">marine metagenome</name>
    <dbReference type="NCBI Taxonomy" id="408172"/>
    <lineage>
        <taxon>unclassified sequences</taxon>
        <taxon>metagenomes</taxon>
        <taxon>ecological metagenomes</taxon>
    </lineage>
</organism>
<dbReference type="EMBL" id="UINC01122219">
    <property type="protein sequence ID" value="SVC97894.1"/>
    <property type="molecule type" value="Genomic_DNA"/>
</dbReference>
<accession>A0A382RJL7</accession>
<sequence>YIDYLNFMMGKFNSFLGSPRGENYSHHFDYPESSAVLNELAFQRGNHTAKSCSEDGSGPTFFTAGQGAGFPGMNEESYINNQHPGCDDLPITPIRTYDASYENPGDWPENILTVGSDFDLGQRSEPAYGGTRPGTFRDEISGGHFHEWTHLWEEIHKILNSELGAKRFANSSGWTENPVMHGLSIPIELYIREYMIDDSDYDGSEKLWSLKKYDNRDITNEWFHQWDYLAEWRAGNQEVEQVWSAYLIKQFGLEKVYSEFYRLMPSTGDSRVALHQTFGSTFDQLLQDAADWAATVNSHEDFRLLFDSADAFVANLNPSY</sequence>
<protein>
    <submittedName>
        <fullName evidence="1">Uncharacterized protein</fullName>
    </submittedName>
</protein>
<name>A0A382RJL7_9ZZZZ</name>